<dbReference type="EMBL" id="QJKJ01002796">
    <property type="protein sequence ID" value="RDY01281.1"/>
    <property type="molecule type" value="Genomic_DNA"/>
</dbReference>
<proteinExistence type="predicted"/>
<feature type="non-terminal residue" evidence="3">
    <location>
        <position position="1"/>
    </location>
</feature>
<feature type="region of interest" description="Disordered" evidence="1">
    <location>
        <begin position="38"/>
        <end position="109"/>
    </location>
</feature>
<evidence type="ECO:0000313" key="3">
    <source>
        <dbReference type="EMBL" id="RDY01281.1"/>
    </source>
</evidence>
<comment type="caution">
    <text evidence="3">The sequence shown here is derived from an EMBL/GenBank/DDBJ whole genome shotgun (WGS) entry which is preliminary data.</text>
</comment>
<dbReference type="OrthoDB" id="1436942at2759"/>
<accession>A0A371HER8</accession>
<protein>
    <submittedName>
        <fullName evidence="3">Uncharacterized protein</fullName>
    </submittedName>
</protein>
<keyword evidence="4" id="KW-1185">Reference proteome</keyword>
<gene>
    <name evidence="3" type="ORF">CR513_15413</name>
</gene>
<dbReference type="Proteomes" id="UP000257109">
    <property type="component" value="Unassembled WGS sequence"/>
</dbReference>
<reference evidence="3" key="1">
    <citation type="submission" date="2018-05" db="EMBL/GenBank/DDBJ databases">
        <title>Draft genome of Mucuna pruriens seed.</title>
        <authorList>
            <person name="Nnadi N.E."/>
            <person name="Vos R."/>
            <person name="Hasami M.H."/>
            <person name="Devisetty U.K."/>
            <person name="Aguiy J.C."/>
        </authorList>
    </citation>
    <scope>NUCLEOTIDE SEQUENCE [LARGE SCALE GENOMIC DNA]</scope>
    <source>
        <strain evidence="3">JCA_2017</strain>
    </source>
</reference>
<feature type="compositionally biased region" description="Polar residues" evidence="1">
    <location>
        <begin position="38"/>
        <end position="83"/>
    </location>
</feature>
<evidence type="ECO:0000256" key="2">
    <source>
        <dbReference type="SAM" id="SignalP"/>
    </source>
</evidence>
<name>A0A371HER8_MUCPR</name>
<dbReference type="AlphaFoldDB" id="A0A371HER8"/>
<keyword evidence="2" id="KW-0732">Signal</keyword>
<feature type="signal peptide" evidence="2">
    <location>
        <begin position="1"/>
        <end position="17"/>
    </location>
</feature>
<evidence type="ECO:0000313" key="4">
    <source>
        <dbReference type="Proteomes" id="UP000257109"/>
    </source>
</evidence>
<evidence type="ECO:0000256" key="1">
    <source>
        <dbReference type="SAM" id="MobiDB-lite"/>
    </source>
</evidence>
<feature type="compositionally biased region" description="Polar residues" evidence="1">
    <location>
        <begin position="97"/>
        <end position="109"/>
    </location>
</feature>
<sequence length="109" mass="12026">MSSLIATFICPSLISVANTPFCSEIGQLANTVSQLQSAGSSNLPSQTIQNPRGNTMEKNYLNQHSSCQDQPKLTPNRMPTRSLGQRKLSQRRFQLEPSRQGSPNQMKSC</sequence>
<feature type="chain" id="PRO_5016588006" evidence="2">
    <location>
        <begin position="18"/>
        <end position="109"/>
    </location>
</feature>
<organism evidence="3 4">
    <name type="scientific">Mucuna pruriens</name>
    <name type="common">Velvet bean</name>
    <name type="synonym">Dolichos pruriens</name>
    <dbReference type="NCBI Taxonomy" id="157652"/>
    <lineage>
        <taxon>Eukaryota</taxon>
        <taxon>Viridiplantae</taxon>
        <taxon>Streptophyta</taxon>
        <taxon>Embryophyta</taxon>
        <taxon>Tracheophyta</taxon>
        <taxon>Spermatophyta</taxon>
        <taxon>Magnoliopsida</taxon>
        <taxon>eudicotyledons</taxon>
        <taxon>Gunneridae</taxon>
        <taxon>Pentapetalae</taxon>
        <taxon>rosids</taxon>
        <taxon>fabids</taxon>
        <taxon>Fabales</taxon>
        <taxon>Fabaceae</taxon>
        <taxon>Papilionoideae</taxon>
        <taxon>50 kb inversion clade</taxon>
        <taxon>NPAAA clade</taxon>
        <taxon>indigoferoid/millettioid clade</taxon>
        <taxon>Phaseoleae</taxon>
        <taxon>Mucuna</taxon>
    </lineage>
</organism>